<proteinExistence type="predicted"/>
<dbReference type="RefSeq" id="WP_310011596.1">
    <property type="nucleotide sequence ID" value="NZ_JAVDSJ010000005.1"/>
</dbReference>
<feature type="chain" id="PRO_5046667219" description="Phenol degradation protein meta" evidence="1">
    <location>
        <begin position="34"/>
        <end position="343"/>
    </location>
</feature>
<evidence type="ECO:0000313" key="2">
    <source>
        <dbReference type="EMBL" id="MDR6585684.1"/>
    </source>
</evidence>
<reference evidence="2 3" key="1">
    <citation type="submission" date="2023-07" db="EMBL/GenBank/DDBJ databases">
        <title>Sorghum-associated microbial communities from plants grown in Nebraska, USA.</title>
        <authorList>
            <person name="Schachtman D."/>
        </authorList>
    </citation>
    <scope>NUCLEOTIDE SEQUENCE [LARGE SCALE GENOMIC DNA]</scope>
    <source>
        <strain evidence="2 3">596</strain>
    </source>
</reference>
<comment type="caution">
    <text evidence="2">The sequence shown here is derived from an EMBL/GenBank/DDBJ whole genome shotgun (WGS) entry which is preliminary data.</text>
</comment>
<dbReference type="EMBL" id="JAVDSJ010000005">
    <property type="protein sequence ID" value="MDR6585684.1"/>
    <property type="molecule type" value="Genomic_DNA"/>
</dbReference>
<evidence type="ECO:0000256" key="1">
    <source>
        <dbReference type="SAM" id="SignalP"/>
    </source>
</evidence>
<name>A0ABU1PIE1_9BURK</name>
<gene>
    <name evidence="2" type="ORF">J2W50_003902</name>
</gene>
<evidence type="ECO:0008006" key="4">
    <source>
        <dbReference type="Google" id="ProtNLM"/>
    </source>
</evidence>
<keyword evidence="3" id="KW-1185">Reference proteome</keyword>
<dbReference type="Proteomes" id="UP001260715">
    <property type="component" value="Unassembled WGS sequence"/>
</dbReference>
<dbReference type="Pfam" id="PF13557">
    <property type="entry name" value="Phenol_MetA_deg"/>
    <property type="match status" value="1"/>
</dbReference>
<evidence type="ECO:0000313" key="3">
    <source>
        <dbReference type="Proteomes" id="UP001260715"/>
    </source>
</evidence>
<feature type="signal peptide" evidence="1">
    <location>
        <begin position="1"/>
        <end position="33"/>
    </location>
</feature>
<accession>A0ABU1PIE1</accession>
<keyword evidence="1" id="KW-0732">Signal</keyword>
<organism evidence="2 3">
    <name type="scientific">Herbaspirillum frisingense</name>
    <dbReference type="NCBI Taxonomy" id="92645"/>
    <lineage>
        <taxon>Bacteria</taxon>
        <taxon>Pseudomonadati</taxon>
        <taxon>Pseudomonadota</taxon>
        <taxon>Betaproteobacteria</taxon>
        <taxon>Burkholderiales</taxon>
        <taxon>Oxalobacteraceae</taxon>
        <taxon>Herbaspirillum</taxon>
    </lineage>
</organism>
<sequence length="343" mass="37492">MQVPSGKHRAFRHLIPITLFGAGLALGADPALAQVSGMAPTVSQPQGLNLGETSFMDGFSRADPGWAYLPALRYANGNAIKDSSGRDSAAFKDPRIDSLTLINHLSYTSPIRIGNATLGLNALLPVVSLDGRFGQPGATLTGGGTSIGDMTISPSLQFDPVMGAAGPLYSQRLEFSFLLPTGHYDRNNDLNQGAGYYSINPFWAATLLPTPRWEISWRLHYLYNFKNTQPAGSAPLAYQGQVVRDTQAGQAAWINLSTSYEVMRDVRLGVNSYYFKQLTDSKTNGTDMADSREQVLGVGLGAMFTIHRGDKRDALWINSYTESHVRNRTRNSLVLQARYAYEF</sequence>
<dbReference type="InterPro" id="IPR025737">
    <property type="entry name" value="FApF"/>
</dbReference>
<protein>
    <recommendedName>
        <fullName evidence="4">Phenol degradation protein meta</fullName>
    </recommendedName>
</protein>